<keyword evidence="3" id="KW-1185">Reference proteome</keyword>
<sequence>MERRRADTGHEYRQRETSNQQGNVFEKTRLLKISKLSLDYHNEGRRFDDSACRDGGESVSAYKTVTSMNIGDEL</sequence>
<dbReference type="Proteomes" id="UP001195483">
    <property type="component" value="Unassembled WGS sequence"/>
</dbReference>
<reference evidence="2" key="2">
    <citation type="journal article" date="2021" name="Genome Biol. Evol.">
        <title>Developing a high-quality reference genome for a parasitic bivalve with doubly uniparental inheritance (Bivalvia: Unionida).</title>
        <authorList>
            <person name="Smith C.H."/>
        </authorList>
    </citation>
    <scope>NUCLEOTIDE SEQUENCE</scope>
    <source>
        <strain evidence="2">CHS0354</strain>
        <tissue evidence="2">Mantle</tissue>
    </source>
</reference>
<evidence type="ECO:0000256" key="1">
    <source>
        <dbReference type="SAM" id="MobiDB-lite"/>
    </source>
</evidence>
<dbReference type="EMBL" id="JAEAOA010001917">
    <property type="protein sequence ID" value="KAK3595915.1"/>
    <property type="molecule type" value="Genomic_DNA"/>
</dbReference>
<evidence type="ECO:0000313" key="2">
    <source>
        <dbReference type="EMBL" id="KAK3595915.1"/>
    </source>
</evidence>
<accession>A0AAE0SQQ3</accession>
<organism evidence="2 3">
    <name type="scientific">Potamilus streckersoni</name>
    <dbReference type="NCBI Taxonomy" id="2493646"/>
    <lineage>
        <taxon>Eukaryota</taxon>
        <taxon>Metazoa</taxon>
        <taxon>Spiralia</taxon>
        <taxon>Lophotrochozoa</taxon>
        <taxon>Mollusca</taxon>
        <taxon>Bivalvia</taxon>
        <taxon>Autobranchia</taxon>
        <taxon>Heteroconchia</taxon>
        <taxon>Palaeoheterodonta</taxon>
        <taxon>Unionida</taxon>
        <taxon>Unionoidea</taxon>
        <taxon>Unionidae</taxon>
        <taxon>Ambleminae</taxon>
        <taxon>Lampsilini</taxon>
        <taxon>Potamilus</taxon>
    </lineage>
</organism>
<reference evidence="2" key="3">
    <citation type="submission" date="2023-05" db="EMBL/GenBank/DDBJ databases">
        <authorList>
            <person name="Smith C.H."/>
        </authorList>
    </citation>
    <scope>NUCLEOTIDE SEQUENCE</scope>
    <source>
        <strain evidence="2">CHS0354</strain>
        <tissue evidence="2">Mantle</tissue>
    </source>
</reference>
<protein>
    <submittedName>
        <fullName evidence="2">Uncharacterized protein</fullName>
    </submittedName>
</protein>
<gene>
    <name evidence="2" type="ORF">CHS0354_032421</name>
</gene>
<feature type="compositionally biased region" description="Basic and acidic residues" evidence="1">
    <location>
        <begin position="1"/>
        <end position="16"/>
    </location>
</feature>
<proteinExistence type="predicted"/>
<dbReference type="AlphaFoldDB" id="A0AAE0SQQ3"/>
<evidence type="ECO:0000313" key="3">
    <source>
        <dbReference type="Proteomes" id="UP001195483"/>
    </source>
</evidence>
<reference evidence="2" key="1">
    <citation type="journal article" date="2021" name="Genome Biol. Evol.">
        <title>A High-Quality Reference Genome for a Parasitic Bivalve with Doubly Uniparental Inheritance (Bivalvia: Unionida).</title>
        <authorList>
            <person name="Smith C.H."/>
        </authorList>
    </citation>
    <scope>NUCLEOTIDE SEQUENCE</scope>
    <source>
        <strain evidence="2">CHS0354</strain>
    </source>
</reference>
<name>A0AAE0SQQ3_9BIVA</name>
<feature type="region of interest" description="Disordered" evidence="1">
    <location>
        <begin position="1"/>
        <end position="23"/>
    </location>
</feature>
<comment type="caution">
    <text evidence="2">The sequence shown here is derived from an EMBL/GenBank/DDBJ whole genome shotgun (WGS) entry which is preliminary data.</text>
</comment>